<dbReference type="InterPro" id="IPR000626">
    <property type="entry name" value="Ubiquitin-like_dom"/>
</dbReference>
<evidence type="ECO:0000259" key="2">
    <source>
        <dbReference type="PROSITE" id="PS50053"/>
    </source>
</evidence>
<dbReference type="InterPro" id="IPR029071">
    <property type="entry name" value="Ubiquitin-like_domsf"/>
</dbReference>
<dbReference type="AlphaFoldDB" id="A0A0H2R286"/>
<dbReference type="InParanoid" id="A0A0H2R286"/>
<evidence type="ECO:0000313" key="4">
    <source>
        <dbReference type="Proteomes" id="UP000053477"/>
    </source>
</evidence>
<protein>
    <recommendedName>
        <fullName evidence="2">Ubiquitin-like domain-containing protein</fullName>
    </recommendedName>
</protein>
<organism evidence="3 4">
    <name type="scientific">Schizopora paradoxa</name>
    <dbReference type="NCBI Taxonomy" id="27342"/>
    <lineage>
        <taxon>Eukaryota</taxon>
        <taxon>Fungi</taxon>
        <taxon>Dikarya</taxon>
        <taxon>Basidiomycota</taxon>
        <taxon>Agaricomycotina</taxon>
        <taxon>Agaricomycetes</taxon>
        <taxon>Hymenochaetales</taxon>
        <taxon>Schizoporaceae</taxon>
        <taxon>Schizopora</taxon>
    </lineage>
</organism>
<sequence length="305" mass="34798">MRYINRKRLRGHANPIIADTRPDCWRKAIGNALLITVLTLLASFPLALATMTAITELKPLSTALETIMLAFLPFYPVSLACIAMLSFPFYANRKRYSRRHISFATLRRMKQLFKRHSFPSFIHHDVSGAKVFKCASDVLRSCRGDSLKPSAIECCSQEAFTIFIVGLLQHSVSFKIDRMETVRTLKTRLSRQFPFLAKSSWRLYFPPFRSRPLSLLDNLCKIGVQSLSTLHLRFNLVGGVAHGLDDDFLAGVLPEHLEKFKTESNCRRWDALSSTLRTPTTGSMNQHYDSGWNTSEYHIHTRSLN</sequence>
<keyword evidence="1" id="KW-0812">Transmembrane</keyword>
<evidence type="ECO:0000313" key="3">
    <source>
        <dbReference type="EMBL" id="KLO05890.1"/>
    </source>
</evidence>
<keyword evidence="4" id="KW-1185">Reference proteome</keyword>
<keyword evidence="1" id="KW-1133">Transmembrane helix</keyword>
<reference evidence="3 4" key="1">
    <citation type="submission" date="2015-04" db="EMBL/GenBank/DDBJ databases">
        <title>Complete genome sequence of Schizopora paradoxa KUC8140, a cosmopolitan wood degrader in East Asia.</title>
        <authorList>
            <consortium name="DOE Joint Genome Institute"/>
            <person name="Min B."/>
            <person name="Park H."/>
            <person name="Jang Y."/>
            <person name="Kim J.-J."/>
            <person name="Kim K.H."/>
            <person name="Pangilinan J."/>
            <person name="Lipzen A."/>
            <person name="Riley R."/>
            <person name="Grigoriev I.V."/>
            <person name="Spatafora J.W."/>
            <person name="Choi I.-G."/>
        </authorList>
    </citation>
    <scope>NUCLEOTIDE SEQUENCE [LARGE SCALE GENOMIC DNA]</scope>
    <source>
        <strain evidence="3 4">KUC8140</strain>
    </source>
</reference>
<dbReference type="Proteomes" id="UP000053477">
    <property type="component" value="Unassembled WGS sequence"/>
</dbReference>
<dbReference type="SUPFAM" id="SSF54236">
    <property type="entry name" value="Ubiquitin-like"/>
    <property type="match status" value="1"/>
</dbReference>
<feature type="transmembrane region" description="Helical" evidence="1">
    <location>
        <begin position="32"/>
        <end position="55"/>
    </location>
</feature>
<proteinExistence type="predicted"/>
<name>A0A0H2R286_9AGAM</name>
<dbReference type="PROSITE" id="PS50053">
    <property type="entry name" value="UBIQUITIN_2"/>
    <property type="match status" value="1"/>
</dbReference>
<gene>
    <name evidence="3" type="ORF">SCHPADRAFT_707872</name>
</gene>
<dbReference type="CDD" id="cd17039">
    <property type="entry name" value="Ubl_ubiquitin_like"/>
    <property type="match status" value="1"/>
</dbReference>
<evidence type="ECO:0000256" key="1">
    <source>
        <dbReference type="SAM" id="Phobius"/>
    </source>
</evidence>
<accession>A0A0H2R286</accession>
<feature type="domain" description="Ubiquitin-like" evidence="2">
    <location>
        <begin position="160"/>
        <end position="239"/>
    </location>
</feature>
<keyword evidence="1" id="KW-0472">Membrane</keyword>
<dbReference type="EMBL" id="KQ086257">
    <property type="protein sequence ID" value="KLO05890.1"/>
    <property type="molecule type" value="Genomic_DNA"/>
</dbReference>
<feature type="transmembrane region" description="Helical" evidence="1">
    <location>
        <begin position="67"/>
        <end position="91"/>
    </location>
</feature>